<comment type="caution">
    <text evidence="3">The sequence shown here is derived from an EMBL/GenBank/DDBJ whole genome shotgun (WGS) entry which is preliminary data.</text>
</comment>
<dbReference type="PROSITE" id="PS50263">
    <property type="entry name" value="CN_HYDROLASE"/>
    <property type="match status" value="1"/>
</dbReference>
<gene>
    <name evidence="3" type="ORF">EV192_102133</name>
</gene>
<protein>
    <submittedName>
        <fullName evidence="3">Putative amidohydrolase</fullName>
    </submittedName>
</protein>
<dbReference type="GO" id="GO:0016811">
    <property type="term" value="F:hydrolase activity, acting on carbon-nitrogen (but not peptide) bonds, in linear amides"/>
    <property type="evidence" value="ECO:0007669"/>
    <property type="project" value="TreeGrafter"/>
</dbReference>
<sequence>MSQTLRLAVAQSTVPGDPSDRDALRVSGAGIRDLMREASAVGARLVQFPEGAITYPDKYAVSGGGREELRDADWSRAAWDVIREEAEAVAALAGELGIWTVFGSIHRLSGANRPHNSLYVVSDRGKLVGRYDKRYLSHSEISYLYTPGVAPLVFEVDGFRFGCVLCIEVKFPELFAEYEDLSVDCVLASAMAEDAPMSVVAQAYGAIYNYWVGYSVPAQFSATAPAGLVAPGGRWIGRCNSDGQPGLAVAEVDRDSPDTDIDVAVRLARPWRRIASAGLYESRVVQGDPRSDTRTAF</sequence>
<reference evidence="3 4" key="1">
    <citation type="submission" date="2019-03" db="EMBL/GenBank/DDBJ databases">
        <title>Genomic Encyclopedia of Type Strains, Phase IV (KMG-IV): sequencing the most valuable type-strain genomes for metagenomic binning, comparative biology and taxonomic classification.</title>
        <authorList>
            <person name="Goeker M."/>
        </authorList>
    </citation>
    <scope>NUCLEOTIDE SEQUENCE [LARGE SCALE GENOMIC DNA]</scope>
    <source>
        <strain evidence="3 4">DSM 45934</strain>
    </source>
</reference>
<dbReference type="PANTHER" id="PTHR43674:SF16">
    <property type="entry name" value="CARBON-NITROGEN FAMILY, PUTATIVE (AFU_ORTHOLOGUE AFUA_5G02350)-RELATED"/>
    <property type="match status" value="1"/>
</dbReference>
<name>A0A4R2JXC8_9PSEU</name>
<evidence type="ECO:0000259" key="2">
    <source>
        <dbReference type="PROSITE" id="PS50263"/>
    </source>
</evidence>
<proteinExistence type="predicted"/>
<accession>A0A4R2JXC8</accession>
<dbReference type="AlphaFoldDB" id="A0A4R2JXC8"/>
<dbReference type="Proteomes" id="UP000295680">
    <property type="component" value="Unassembled WGS sequence"/>
</dbReference>
<feature type="domain" description="CN hydrolase" evidence="2">
    <location>
        <begin position="5"/>
        <end position="254"/>
    </location>
</feature>
<dbReference type="Pfam" id="PF00795">
    <property type="entry name" value="CN_hydrolase"/>
    <property type="match status" value="1"/>
</dbReference>
<evidence type="ECO:0000313" key="3">
    <source>
        <dbReference type="EMBL" id="TCO61996.1"/>
    </source>
</evidence>
<dbReference type="InterPro" id="IPR050345">
    <property type="entry name" value="Aliph_Amidase/BUP"/>
</dbReference>
<dbReference type="EMBL" id="SLWS01000002">
    <property type="protein sequence ID" value="TCO61996.1"/>
    <property type="molecule type" value="Genomic_DNA"/>
</dbReference>
<dbReference type="InterPro" id="IPR036526">
    <property type="entry name" value="C-N_Hydrolase_sf"/>
</dbReference>
<keyword evidence="1 3" id="KW-0378">Hydrolase</keyword>
<dbReference type="CDD" id="cd07197">
    <property type="entry name" value="nitrilase"/>
    <property type="match status" value="1"/>
</dbReference>
<dbReference type="Gene3D" id="3.60.110.10">
    <property type="entry name" value="Carbon-nitrogen hydrolase"/>
    <property type="match status" value="1"/>
</dbReference>
<evidence type="ECO:0000313" key="4">
    <source>
        <dbReference type="Proteomes" id="UP000295680"/>
    </source>
</evidence>
<dbReference type="PANTHER" id="PTHR43674">
    <property type="entry name" value="NITRILASE C965.09-RELATED"/>
    <property type="match status" value="1"/>
</dbReference>
<evidence type="ECO:0000256" key="1">
    <source>
        <dbReference type="ARBA" id="ARBA00022801"/>
    </source>
</evidence>
<organism evidence="3 4">
    <name type="scientific">Actinocrispum wychmicini</name>
    <dbReference type="NCBI Taxonomy" id="1213861"/>
    <lineage>
        <taxon>Bacteria</taxon>
        <taxon>Bacillati</taxon>
        <taxon>Actinomycetota</taxon>
        <taxon>Actinomycetes</taxon>
        <taxon>Pseudonocardiales</taxon>
        <taxon>Pseudonocardiaceae</taxon>
        <taxon>Actinocrispum</taxon>
    </lineage>
</organism>
<dbReference type="SUPFAM" id="SSF56317">
    <property type="entry name" value="Carbon-nitrogen hydrolase"/>
    <property type="match status" value="1"/>
</dbReference>
<keyword evidence="4" id="KW-1185">Reference proteome</keyword>
<dbReference type="InterPro" id="IPR003010">
    <property type="entry name" value="C-N_Hydrolase"/>
</dbReference>